<dbReference type="InterPro" id="IPR020472">
    <property type="entry name" value="WD40_PAC1"/>
</dbReference>
<feature type="transmembrane region" description="Helical" evidence="9">
    <location>
        <begin position="1051"/>
        <end position="1073"/>
    </location>
</feature>
<feature type="repeat" description="WD" evidence="7">
    <location>
        <begin position="425"/>
        <end position="469"/>
    </location>
</feature>
<organism evidence="11 12">
    <name type="scientific">Triparma strigata</name>
    <dbReference type="NCBI Taxonomy" id="1606541"/>
    <lineage>
        <taxon>Eukaryota</taxon>
        <taxon>Sar</taxon>
        <taxon>Stramenopiles</taxon>
        <taxon>Ochrophyta</taxon>
        <taxon>Bolidophyceae</taxon>
        <taxon>Parmales</taxon>
        <taxon>Triparmaceae</taxon>
        <taxon>Triparma</taxon>
    </lineage>
</organism>
<evidence type="ECO:0000313" key="12">
    <source>
        <dbReference type="Proteomes" id="UP001165085"/>
    </source>
</evidence>
<dbReference type="GO" id="GO:0005216">
    <property type="term" value="F:monoatomic ion channel activity"/>
    <property type="evidence" value="ECO:0007669"/>
    <property type="project" value="InterPro"/>
</dbReference>
<feature type="region of interest" description="Disordered" evidence="8">
    <location>
        <begin position="1272"/>
        <end position="1359"/>
    </location>
</feature>
<feature type="repeat" description="WD" evidence="7">
    <location>
        <begin position="556"/>
        <end position="586"/>
    </location>
</feature>
<dbReference type="Pfam" id="PF00400">
    <property type="entry name" value="WD40"/>
    <property type="match status" value="8"/>
</dbReference>
<dbReference type="InterPro" id="IPR050505">
    <property type="entry name" value="WDR55/POC1"/>
</dbReference>
<feature type="transmembrane region" description="Helical" evidence="9">
    <location>
        <begin position="982"/>
        <end position="1005"/>
    </location>
</feature>
<feature type="transmembrane region" description="Helical" evidence="9">
    <location>
        <begin position="919"/>
        <end position="939"/>
    </location>
</feature>
<sequence>MSPHSATSLHRSIAAGSNRGSVQIFNDGAVTELNVGEGLIVTSLAWRMTGGILGYDMHNPSRPIFTGGGSSFPRPVNCLCVSADQKFLIAGVGDSLKGGGVKVYDLTSAEGGKEIRDLEQELPVECVCTSPNSAKIITGGVERVLYVYELGTFKKHKLNQDKHFGTVRSIEFASNGLTLFSCSDDYTIKAWSTLSFHTDSWRVTMNFVGDSPVLAMSVARCGSYLCSGSQDGKIKVWSTHSGAVVREITGHQGPISGLEFLQEDTDYSVRKIISTSGDGTVQLWNLAAKGRDELTLRGHKMGVECVAVSKDSDVLATTGGYDKTIGVWGAKNGKLRTTLRGHEKRVVSLAISNDGMLLLSGSWDKTVRIWSLESDPAAEVAKVDVGDRIYSVAFSPDERSFFVGEESGRLRQFYLDTGEQAQEFSDGHSDIVHAIATTNIDQDDDKVVSACEDGNVIVWDVDDGEKICTLVGHSEPVQDVGVSPDDEKVVSASADKTVKVWSITDGELLHTFDTNHTGAVATVAIDPSGNFVAFGAEESTWKLVSLVSKKVIYTAYDAHKMPVLALTFSPHGSYLISGSEDKSIKIDYVTPYTYQLPLFVHGHLFRRDCEKKIHAVGDFGWETSETMSTLELCPKSLIEPRFDDKSEQNLVHIAADGGHGEFLSKVLINPEDRKLQELAFFSAMATDKFGRSPLLLAVGAESELVVHAIFNCFELLLSQDFALPFHEKQTSLEHHPSENFPLSEFCEALEKFPTLGLNFVSNISLVTSGDHLVQKGVVRHNVNEMASGCIVVGSESRVPHGIWSQRLHPEEVGESARNRTRSDPAMSTSSAIELTDRSLQDLVHGVEEVFEDSSESAFQEGVPVAAKFVPIKGIAAANSNFLTSVVKATLKSGNFEAFNSKVVRIIVQHKWKTYVRRMFICNLLLDLMMVFSLTVDIMVHSNHFTLEAPYSHIPTALTLVLWLFFAKDEVLQFLRSATLSQYLGFWNFLDFTSLTSIAVAYIFRWNLQQEYATAAYAIALPLNYLNTLYYMQGFEESGQLIRMILGIIEGIRLFLVILFVCVVGFALAFYVLYDAGSGTNFAGEDLKPYGMENPFSSLFAGFLLLLGDFDVTEFEASSSYYVTLVLFVVFMIFINIVMLNLLIAIMGDIFDRIRENARAEFTFARAIIILEFEEMLASRHYKDHKYFPTWLQVLVPTVEGGADGDNNWIGTVGVLKGSIESFKAQMASEMLDLKNKLAESERKREQGDVVQRKMFSMMESLLKQVDGNGNLENLGRRMNSGVSWDPSSNDERIERGRGKSLGKSFSQGMSGREVPPPPEKEKEKKKHKHHKKRHTNARAPSTPPPTKTSSNPEQNGHEE</sequence>
<dbReference type="Gene3D" id="2.130.10.10">
    <property type="entry name" value="YVTN repeat-like/Quinoprotein amine dehydrogenase"/>
    <property type="match status" value="3"/>
</dbReference>
<evidence type="ECO:0000256" key="7">
    <source>
        <dbReference type="PROSITE-ProRule" id="PRU00221"/>
    </source>
</evidence>
<dbReference type="InterPro" id="IPR036322">
    <property type="entry name" value="WD40_repeat_dom_sf"/>
</dbReference>
<dbReference type="SUPFAM" id="SSF50978">
    <property type="entry name" value="WD40 repeat-like"/>
    <property type="match status" value="2"/>
</dbReference>
<feature type="repeat" description="WD" evidence="7">
    <location>
        <begin position="296"/>
        <end position="338"/>
    </location>
</feature>
<dbReference type="PROSITE" id="PS50082">
    <property type="entry name" value="WD_REPEATS_2"/>
    <property type="match status" value="8"/>
</dbReference>
<dbReference type="InterPro" id="IPR015943">
    <property type="entry name" value="WD40/YVTN_repeat-like_dom_sf"/>
</dbReference>
<dbReference type="SUPFAM" id="SSF81324">
    <property type="entry name" value="Voltage-gated potassium channels"/>
    <property type="match status" value="1"/>
</dbReference>
<reference evidence="12" key="1">
    <citation type="journal article" date="2023" name="Commun. Biol.">
        <title>Genome analysis of Parmales, the sister group of diatoms, reveals the evolutionary specialization of diatoms from phago-mixotrophs to photoautotrophs.</title>
        <authorList>
            <person name="Ban H."/>
            <person name="Sato S."/>
            <person name="Yoshikawa S."/>
            <person name="Yamada K."/>
            <person name="Nakamura Y."/>
            <person name="Ichinomiya M."/>
            <person name="Sato N."/>
            <person name="Blanc-Mathieu R."/>
            <person name="Endo H."/>
            <person name="Kuwata A."/>
            <person name="Ogata H."/>
        </authorList>
    </citation>
    <scope>NUCLEOTIDE SEQUENCE [LARGE SCALE GENOMIC DNA]</scope>
    <source>
        <strain evidence="12">NIES 3701</strain>
    </source>
</reference>
<proteinExistence type="predicted"/>
<evidence type="ECO:0000256" key="5">
    <source>
        <dbReference type="ARBA" id="ARBA00022989"/>
    </source>
</evidence>
<dbReference type="SMART" id="SM00320">
    <property type="entry name" value="WD40"/>
    <property type="match status" value="12"/>
</dbReference>
<keyword evidence="4" id="KW-0677">Repeat</keyword>
<keyword evidence="2 7" id="KW-0853">WD repeat</keyword>
<comment type="subcellular location">
    <subcellularLocation>
        <location evidence="1">Membrane</location>
        <topology evidence="1">Multi-pass membrane protein</topology>
    </subcellularLocation>
</comment>
<evidence type="ECO:0000256" key="8">
    <source>
        <dbReference type="SAM" id="MobiDB-lite"/>
    </source>
</evidence>
<accession>A0A9W6ZLU0</accession>
<feature type="transmembrane region" description="Helical" evidence="9">
    <location>
        <begin position="1121"/>
        <end position="1146"/>
    </location>
</feature>
<feature type="transmembrane region" description="Helical" evidence="9">
    <location>
        <begin position="951"/>
        <end position="970"/>
    </location>
</feature>
<dbReference type="SUPFAM" id="SSF69322">
    <property type="entry name" value="Tricorn protease domain 2"/>
    <property type="match status" value="1"/>
</dbReference>
<dbReference type="Pfam" id="PF00520">
    <property type="entry name" value="Ion_trans"/>
    <property type="match status" value="1"/>
</dbReference>
<dbReference type="PANTHER" id="PTHR44019">
    <property type="entry name" value="WD REPEAT-CONTAINING PROTEIN 55"/>
    <property type="match status" value="1"/>
</dbReference>
<dbReference type="PRINTS" id="PR00320">
    <property type="entry name" value="GPROTEINBRPT"/>
</dbReference>
<evidence type="ECO:0000313" key="11">
    <source>
        <dbReference type="EMBL" id="GMH54371.1"/>
    </source>
</evidence>
<dbReference type="GO" id="GO:0016020">
    <property type="term" value="C:membrane"/>
    <property type="evidence" value="ECO:0007669"/>
    <property type="project" value="UniProtKB-SubCell"/>
</dbReference>
<feature type="compositionally biased region" description="Basic residues" evidence="8">
    <location>
        <begin position="1323"/>
        <end position="1336"/>
    </location>
</feature>
<feature type="repeat" description="WD" evidence="7">
    <location>
        <begin position="339"/>
        <end position="380"/>
    </location>
</feature>
<dbReference type="EMBL" id="BRXY01000026">
    <property type="protein sequence ID" value="GMH54371.1"/>
    <property type="molecule type" value="Genomic_DNA"/>
</dbReference>
<feature type="repeat" description="WD" evidence="7">
    <location>
        <begin position="248"/>
        <end position="286"/>
    </location>
</feature>
<keyword evidence="12" id="KW-1185">Reference proteome</keyword>
<evidence type="ECO:0000256" key="6">
    <source>
        <dbReference type="ARBA" id="ARBA00023136"/>
    </source>
</evidence>
<evidence type="ECO:0000256" key="9">
    <source>
        <dbReference type="SAM" id="Phobius"/>
    </source>
</evidence>
<feature type="repeat" description="WD" evidence="7">
    <location>
        <begin position="160"/>
        <end position="192"/>
    </location>
</feature>
<evidence type="ECO:0000259" key="10">
    <source>
        <dbReference type="Pfam" id="PF00520"/>
    </source>
</evidence>
<protein>
    <recommendedName>
        <fullName evidence="10">Ion transport domain-containing protein</fullName>
    </recommendedName>
</protein>
<dbReference type="InterPro" id="IPR019775">
    <property type="entry name" value="WD40_repeat_CS"/>
</dbReference>
<feature type="repeat" description="WD" evidence="7">
    <location>
        <begin position="470"/>
        <end position="511"/>
    </location>
</feature>
<evidence type="ECO:0000256" key="4">
    <source>
        <dbReference type="ARBA" id="ARBA00022737"/>
    </source>
</evidence>
<evidence type="ECO:0000256" key="3">
    <source>
        <dbReference type="ARBA" id="ARBA00022692"/>
    </source>
</evidence>
<dbReference type="PANTHER" id="PTHR44019:SF8">
    <property type="entry name" value="POC1 CENTRIOLAR PROTEIN HOMOLOG"/>
    <property type="match status" value="1"/>
</dbReference>
<comment type="caution">
    <text evidence="11">The sequence shown here is derived from an EMBL/GenBank/DDBJ whole genome shotgun (WGS) entry which is preliminary data.</text>
</comment>
<dbReference type="OrthoDB" id="544788at2759"/>
<dbReference type="InterPro" id="IPR001680">
    <property type="entry name" value="WD40_rpt"/>
</dbReference>
<evidence type="ECO:0000256" key="1">
    <source>
        <dbReference type="ARBA" id="ARBA00004141"/>
    </source>
</evidence>
<keyword evidence="3 9" id="KW-0812">Transmembrane</keyword>
<keyword evidence="5 9" id="KW-1133">Transmembrane helix</keyword>
<dbReference type="CDD" id="cd00200">
    <property type="entry name" value="WD40"/>
    <property type="match status" value="1"/>
</dbReference>
<evidence type="ECO:0000256" key="2">
    <source>
        <dbReference type="ARBA" id="ARBA00022574"/>
    </source>
</evidence>
<keyword evidence="6 9" id="KW-0472">Membrane</keyword>
<dbReference type="PROSITE" id="PS50294">
    <property type="entry name" value="WD_REPEATS_REGION"/>
    <property type="match status" value="4"/>
</dbReference>
<dbReference type="PROSITE" id="PS00678">
    <property type="entry name" value="WD_REPEATS_1"/>
    <property type="match status" value="2"/>
</dbReference>
<feature type="repeat" description="WD" evidence="7">
    <location>
        <begin position="213"/>
        <end position="247"/>
    </location>
</feature>
<dbReference type="InterPro" id="IPR005821">
    <property type="entry name" value="Ion_trans_dom"/>
</dbReference>
<gene>
    <name evidence="11" type="ORF">TrST_g10532</name>
</gene>
<dbReference type="Proteomes" id="UP001165085">
    <property type="component" value="Unassembled WGS sequence"/>
</dbReference>
<dbReference type="Gene3D" id="1.10.287.70">
    <property type="match status" value="1"/>
</dbReference>
<name>A0A9W6ZLU0_9STRA</name>
<feature type="domain" description="Ion transport" evidence="10">
    <location>
        <begin position="927"/>
        <end position="1157"/>
    </location>
</feature>